<feature type="region of interest" description="Disordered" evidence="1">
    <location>
        <begin position="1"/>
        <end position="57"/>
    </location>
</feature>
<dbReference type="EMBL" id="KB445793">
    <property type="protein sequence ID" value="EMD39601.1"/>
    <property type="molecule type" value="Genomic_DNA"/>
</dbReference>
<dbReference type="Proteomes" id="UP000016930">
    <property type="component" value="Unassembled WGS sequence"/>
</dbReference>
<feature type="compositionally biased region" description="Low complexity" evidence="1">
    <location>
        <begin position="89"/>
        <end position="111"/>
    </location>
</feature>
<dbReference type="AlphaFoldDB" id="M2RL96"/>
<evidence type="ECO:0000313" key="3">
    <source>
        <dbReference type="Proteomes" id="UP000016930"/>
    </source>
</evidence>
<proteinExistence type="predicted"/>
<feature type="region of interest" description="Disordered" evidence="1">
    <location>
        <begin position="70"/>
        <end position="111"/>
    </location>
</feature>
<organism evidence="2 3">
    <name type="scientific">Ceriporiopsis subvermispora (strain B)</name>
    <name type="common">White-rot fungus</name>
    <name type="synonym">Gelatoporia subvermispora</name>
    <dbReference type="NCBI Taxonomy" id="914234"/>
    <lineage>
        <taxon>Eukaryota</taxon>
        <taxon>Fungi</taxon>
        <taxon>Dikarya</taxon>
        <taxon>Basidiomycota</taxon>
        <taxon>Agaricomycotina</taxon>
        <taxon>Agaricomycetes</taxon>
        <taxon>Polyporales</taxon>
        <taxon>Gelatoporiaceae</taxon>
        <taxon>Gelatoporia</taxon>
    </lineage>
</organism>
<gene>
    <name evidence="2" type="ORF">CERSUDRAFT_111913</name>
</gene>
<sequence>MSNPNQSTASLSSQLTSTASDSTTNLLPKQGNQVSSSTVKPTTTTYPVPANQPPKNYEAAFASLSSSYGFSASAPMKPKKKKKEDKAKAASSAGQSSSANTSASSQSTAKK</sequence>
<evidence type="ECO:0000256" key="1">
    <source>
        <dbReference type="SAM" id="MobiDB-lite"/>
    </source>
</evidence>
<dbReference type="HOGENOM" id="CLU_2158077_0_0_1"/>
<evidence type="ECO:0000313" key="2">
    <source>
        <dbReference type="EMBL" id="EMD39601.1"/>
    </source>
</evidence>
<keyword evidence="3" id="KW-1185">Reference proteome</keyword>
<protein>
    <submittedName>
        <fullName evidence="2">Uncharacterized protein</fullName>
    </submittedName>
</protein>
<name>M2RL96_CERS8</name>
<feature type="compositionally biased region" description="Low complexity" evidence="1">
    <location>
        <begin position="1"/>
        <end position="24"/>
    </location>
</feature>
<feature type="compositionally biased region" description="Low complexity" evidence="1">
    <location>
        <begin position="34"/>
        <end position="49"/>
    </location>
</feature>
<reference evidence="2 3" key="1">
    <citation type="journal article" date="2012" name="Proc. Natl. Acad. Sci. U.S.A.">
        <title>Comparative genomics of Ceriporiopsis subvermispora and Phanerochaete chrysosporium provide insight into selective ligninolysis.</title>
        <authorList>
            <person name="Fernandez-Fueyo E."/>
            <person name="Ruiz-Duenas F.J."/>
            <person name="Ferreira P."/>
            <person name="Floudas D."/>
            <person name="Hibbett D.S."/>
            <person name="Canessa P."/>
            <person name="Larrondo L.F."/>
            <person name="James T.Y."/>
            <person name="Seelenfreund D."/>
            <person name="Lobos S."/>
            <person name="Polanco R."/>
            <person name="Tello M."/>
            <person name="Honda Y."/>
            <person name="Watanabe T."/>
            <person name="Watanabe T."/>
            <person name="Ryu J.S."/>
            <person name="Kubicek C.P."/>
            <person name="Schmoll M."/>
            <person name="Gaskell J."/>
            <person name="Hammel K.E."/>
            <person name="St John F.J."/>
            <person name="Vanden Wymelenberg A."/>
            <person name="Sabat G."/>
            <person name="Splinter BonDurant S."/>
            <person name="Syed K."/>
            <person name="Yadav J.S."/>
            <person name="Doddapaneni H."/>
            <person name="Subramanian V."/>
            <person name="Lavin J.L."/>
            <person name="Oguiza J.A."/>
            <person name="Perez G."/>
            <person name="Pisabarro A.G."/>
            <person name="Ramirez L."/>
            <person name="Santoyo F."/>
            <person name="Master E."/>
            <person name="Coutinho P.M."/>
            <person name="Henrissat B."/>
            <person name="Lombard V."/>
            <person name="Magnuson J.K."/>
            <person name="Kuees U."/>
            <person name="Hori C."/>
            <person name="Igarashi K."/>
            <person name="Samejima M."/>
            <person name="Held B.W."/>
            <person name="Barry K.W."/>
            <person name="LaButti K.M."/>
            <person name="Lapidus A."/>
            <person name="Lindquist E.A."/>
            <person name="Lucas S.M."/>
            <person name="Riley R."/>
            <person name="Salamov A.A."/>
            <person name="Hoffmeister D."/>
            <person name="Schwenk D."/>
            <person name="Hadar Y."/>
            <person name="Yarden O."/>
            <person name="de Vries R.P."/>
            <person name="Wiebenga A."/>
            <person name="Stenlid J."/>
            <person name="Eastwood D."/>
            <person name="Grigoriev I.V."/>
            <person name="Berka R.M."/>
            <person name="Blanchette R.A."/>
            <person name="Kersten P."/>
            <person name="Martinez A.T."/>
            <person name="Vicuna R."/>
            <person name="Cullen D."/>
        </authorList>
    </citation>
    <scope>NUCLEOTIDE SEQUENCE [LARGE SCALE GENOMIC DNA]</scope>
    <source>
        <strain evidence="2 3">B</strain>
    </source>
</reference>
<accession>M2RL96</accession>